<dbReference type="Gene3D" id="3.40.190.100">
    <property type="entry name" value="Glycine betaine-binding periplasmic protein, domain 2"/>
    <property type="match status" value="1"/>
</dbReference>
<dbReference type="CDD" id="cd13639">
    <property type="entry name" value="PBP2_OpuAC_like"/>
    <property type="match status" value="1"/>
</dbReference>
<sequence length="301" mass="33697" precursor="true">MKKLQFSMKSFLAILTGAAFLTFAACQSGGQKGDDADKKDSKKDQEISILYPNWAEGIAFTHLAQAALQDKGYNVKVTPLEPGPIYASLAKGDADIMMDAWLPHTHSDYWEKFGDKLEKIGESFSGGTTGLVVPQYVDVNSIADLNDHVDKFDGEIIGIGSGAGIHRNTEKAIEEYGLEFEQITSSGPAMMASLKRAYDKKEPVIITGWKPHFMWADYDLKYLEDPKEVFPADVCAIVTRPNFVKERPVVGKFFKNFNMEEMKLYNLMNAIEKADDPLTAAKAWYNDHKTLVESWMPDEMK</sequence>
<gene>
    <name evidence="7" type="primary">opuAC_1</name>
    <name evidence="7" type="ORF">L21SP5_00477</name>
</gene>
<dbReference type="GO" id="GO:0005275">
    <property type="term" value="F:amine transmembrane transporter activity"/>
    <property type="evidence" value="ECO:0007669"/>
    <property type="project" value="TreeGrafter"/>
</dbReference>
<dbReference type="GO" id="GO:0043190">
    <property type="term" value="C:ATP-binding cassette (ABC) transporter complex"/>
    <property type="evidence" value="ECO:0007669"/>
    <property type="project" value="InterPro"/>
</dbReference>
<feature type="chain" id="PRO_5006599250" evidence="5">
    <location>
        <begin position="25"/>
        <end position="301"/>
    </location>
</feature>
<reference evidence="7 8" key="1">
    <citation type="submission" date="2015-11" db="EMBL/GenBank/DDBJ databases">
        <title>Description and complete genome sequence of a novel strain predominating in hypersaline microbial mats and representing a new family of the Bacteriodetes phylum.</title>
        <authorList>
            <person name="Spring S."/>
            <person name="Bunk B."/>
            <person name="Sproer C."/>
            <person name="Klenk H.-P."/>
        </authorList>
    </citation>
    <scope>NUCLEOTIDE SEQUENCE [LARGE SCALE GENOMIC DNA]</scope>
    <source>
        <strain evidence="7 8">L21-Spi-D4</strain>
    </source>
</reference>
<dbReference type="InterPro" id="IPR007210">
    <property type="entry name" value="ABC_Gly_betaine_transp_sub-bd"/>
</dbReference>
<dbReference type="Proteomes" id="UP000064893">
    <property type="component" value="Chromosome"/>
</dbReference>
<dbReference type="AlphaFoldDB" id="A0A0S2HVS7"/>
<evidence type="ECO:0000313" key="7">
    <source>
        <dbReference type="EMBL" id="ALO14153.1"/>
    </source>
</evidence>
<dbReference type="STRING" id="1307839.L21SP5_00477"/>
<keyword evidence="8" id="KW-1185">Reference proteome</keyword>
<dbReference type="Pfam" id="PF04069">
    <property type="entry name" value="OpuAC"/>
    <property type="match status" value="1"/>
</dbReference>
<dbReference type="PANTHER" id="PTHR47737">
    <property type="entry name" value="GLYCINE BETAINE/PROLINE BETAINE TRANSPORT SYSTEM PERMEASE PROTEIN PROW"/>
    <property type="match status" value="1"/>
</dbReference>
<evidence type="ECO:0000259" key="6">
    <source>
        <dbReference type="Pfam" id="PF04069"/>
    </source>
</evidence>
<dbReference type="Gene3D" id="3.10.105.10">
    <property type="entry name" value="Dipeptide-binding Protein, Domain 3"/>
    <property type="match status" value="2"/>
</dbReference>
<evidence type="ECO:0000256" key="5">
    <source>
        <dbReference type="SAM" id="SignalP"/>
    </source>
</evidence>
<dbReference type="GO" id="GO:0015871">
    <property type="term" value="P:choline transport"/>
    <property type="evidence" value="ECO:0007669"/>
    <property type="project" value="TreeGrafter"/>
</dbReference>
<name>A0A0S2HVS7_9BACT</name>
<evidence type="ECO:0000256" key="1">
    <source>
        <dbReference type="ARBA" id="ARBA00004236"/>
    </source>
</evidence>
<comment type="subcellular location">
    <subcellularLocation>
        <location evidence="1">Cell membrane</location>
    </subcellularLocation>
</comment>
<dbReference type="GO" id="GO:0031460">
    <property type="term" value="P:glycine betaine transport"/>
    <property type="evidence" value="ECO:0007669"/>
    <property type="project" value="TreeGrafter"/>
</dbReference>
<dbReference type="PANTHER" id="PTHR47737:SF1">
    <property type="entry name" value="GLYCINE BETAINE_PROLINE BETAINE TRANSPORT SYSTEM PERMEASE PROTEIN PROW"/>
    <property type="match status" value="1"/>
</dbReference>
<keyword evidence="4" id="KW-0472">Membrane</keyword>
<evidence type="ECO:0000256" key="2">
    <source>
        <dbReference type="ARBA" id="ARBA00022448"/>
    </source>
</evidence>
<proteinExistence type="predicted"/>
<organism evidence="7 8">
    <name type="scientific">Salinivirga cyanobacteriivorans</name>
    <dbReference type="NCBI Taxonomy" id="1307839"/>
    <lineage>
        <taxon>Bacteria</taxon>
        <taxon>Pseudomonadati</taxon>
        <taxon>Bacteroidota</taxon>
        <taxon>Bacteroidia</taxon>
        <taxon>Bacteroidales</taxon>
        <taxon>Salinivirgaceae</taxon>
        <taxon>Salinivirga</taxon>
    </lineage>
</organism>
<feature type="domain" description="ABC-type glycine betaine transport system substrate-binding" evidence="6">
    <location>
        <begin position="46"/>
        <end position="286"/>
    </location>
</feature>
<dbReference type="EMBL" id="CP013118">
    <property type="protein sequence ID" value="ALO14153.1"/>
    <property type="molecule type" value="Genomic_DNA"/>
</dbReference>
<feature type="signal peptide" evidence="5">
    <location>
        <begin position="1"/>
        <end position="24"/>
    </location>
</feature>
<evidence type="ECO:0000256" key="3">
    <source>
        <dbReference type="ARBA" id="ARBA00022475"/>
    </source>
</evidence>
<dbReference type="SUPFAM" id="SSF53850">
    <property type="entry name" value="Periplasmic binding protein-like II"/>
    <property type="match status" value="1"/>
</dbReference>
<evidence type="ECO:0000313" key="8">
    <source>
        <dbReference type="Proteomes" id="UP000064893"/>
    </source>
</evidence>
<accession>A0A0S2HVS7</accession>
<dbReference type="PROSITE" id="PS51257">
    <property type="entry name" value="PROKAR_LIPOPROTEIN"/>
    <property type="match status" value="1"/>
</dbReference>
<dbReference type="GO" id="GO:0015226">
    <property type="term" value="F:carnitine transmembrane transporter activity"/>
    <property type="evidence" value="ECO:0007669"/>
    <property type="project" value="TreeGrafter"/>
</dbReference>
<keyword evidence="2" id="KW-0813">Transport</keyword>
<evidence type="ECO:0000256" key="4">
    <source>
        <dbReference type="ARBA" id="ARBA00023136"/>
    </source>
</evidence>
<dbReference type="KEGG" id="blq:L21SP5_00477"/>
<keyword evidence="3" id="KW-1003">Cell membrane</keyword>
<protein>
    <submittedName>
        <fullName evidence="7">Glycine betaine-binding protein OpuAC</fullName>
    </submittedName>
</protein>
<keyword evidence="5" id="KW-0732">Signal</keyword>
<dbReference type="RefSeq" id="WP_057951728.1">
    <property type="nucleotide sequence ID" value="NZ_CP013118.1"/>
</dbReference>